<organism evidence="7 8">
    <name type="scientific">Desulfosarcina alkanivorans</name>
    <dbReference type="NCBI Taxonomy" id="571177"/>
    <lineage>
        <taxon>Bacteria</taxon>
        <taxon>Pseudomonadati</taxon>
        <taxon>Thermodesulfobacteriota</taxon>
        <taxon>Desulfobacteria</taxon>
        <taxon>Desulfobacterales</taxon>
        <taxon>Desulfosarcinaceae</taxon>
        <taxon>Desulfosarcina</taxon>
    </lineage>
</organism>
<dbReference type="Proteomes" id="UP000427906">
    <property type="component" value="Chromosome"/>
</dbReference>
<dbReference type="GO" id="GO:0009254">
    <property type="term" value="P:peptidoglycan turnover"/>
    <property type="evidence" value="ECO:0007669"/>
    <property type="project" value="TreeGrafter"/>
</dbReference>
<evidence type="ECO:0000313" key="7">
    <source>
        <dbReference type="EMBL" id="BBO68838.1"/>
    </source>
</evidence>
<dbReference type="InterPro" id="IPR036505">
    <property type="entry name" value="Amidase/PGRP_sf"/>
</dbReference>
<dbReference type="GO" id="GO:0009253">
    <property type="term" value="P:peptidoglycan catabolic process"/>
    <property type="evidence" value="ECO:0007669"/>
    <property type="project" value="InterPro"/>
</dbReference>
<dbReference type="InterPro" id="IPR002502">
    <property type="entry name" value="Amidase_domain"/>
</dbReference>
<feature type="chain" id="PRO_5024328226" description="N-acetylmuramoyl-L-alanine amidase" evidence="5">
    <location>
        <begin position="21"/>
        <end position="419"/>
    </location>
</feature>
<dbReference type="KEGG" id="dalk:DSCA_27680"/>
<dbReference type="EMBL" id="AP021874">
    <property type="protein sequence ID" value="BBO68838.1"/>
    <property type="molecule type" value="Genomic_DNA"/>
</dbReference>
<dbReference type="Pfam" id="PF01510">
    <property type="entry name" value="Amidase_2"/>
    <property type="match status" value="1"/>
</dbReference>
<dbReference type="SUPFAM" id="SSF55846">
    <property type="entry name" value="N-acetylmuramoyl-L-alanine amidase-like"/>
    <property type="match status" value="1"/>
</dbReference>
<reference evidence="7 8" key="1">
    <citation type="submission" date="2019-11" db="EMBL/GenBank/DDBJ databases">
        <title>Comparative genomics of hydrocarbon-degrading Desulfosarcina strains.</title>
        <authorList>
            <person name="Watanabe M."/>
            <person name="Kojima H."/>
            <person name="Fukui M."/>
        </authorList>
    </citation>
    <scope>NUCLEOTIDE SEQUENCE [LARGE SCALE GENOMIC DNA]</scope>
    <source>
        <strain evidence="7 8">PL12</strain>
    </source>
</reference>
<dbReference type="GO" id="GO:0071555">
    <property type="term" value="P:cell wall organization"/>
    <property type="evidence" value="ECO:0007669"/>
    <property type="project" value="UniProtKB-KW"/>
</dbReference>
<dbReference type="GO" id="GO:0008745">
    <property type="term" value="F:N-acetylmuramoyl-L-alanine amidase activity"/>
    <property type="evidence" value="ECO:0007669"/>
    <property type="project" value="UniProtKB-EC"/>
</dbReference>
<dbReference type="AlphaFoldDB" id="A0A5K7YIV3"/>
<comment type="catalytic activity">
    <reaction evidence="1">
        <text>Hydrolyzes the link between N-acetylmuramoyl residues and L-amino acid residues in certain cell-wall glycopeptides.</text>
        <dbReference type="EC" id="3.5.1.28"/>
    </reaction>
</comment>
<evidence type="ECO:0000313" key="8">
    <source>
        <dbReference type="Proteomes" id="UP000427906"/>
    </source>
</evidence>
<dbReference type="EC" id="3.5.1.28" evidence="2"/>
<keyword evidence="5" id="KW-0732">Signal</keyword>
<protein>
    <recommendedName>
        <fullName evidence="2">N-acetylmuramoyl-L-alanine amidase</fullName>
        <ecNumber evidence="2">3.5.1.28</ecNumber>
    </recommendedName>
</protein>
<dbReference type="PANTHER" id="PTHR30417">
    <property type="entry name" value="N-ACETYLMURAMOYL-L-ALANINE AMIDASE AMID"/>
    <property type="match status" value="1"/>
</dbReference>
<gene>
    <name evidence="7" type="ORF">DSCA_27680</name>
</gene>
<proteinExistence type="predicted"/>
<name>A0A5K7YIV3_9BACT</name>
<dbReference type="SMART" id="SM00644">
    <property type="entry name" value="Ami_2"/>
    <property type="match status" value="1"/>
</dbReference>
<evidence type="ECO:0000259" key="6">
    <source>
        <dbReference type="SMART" id="SM00644"/>
    </source>
</evidence>
<evidence type="ECO:0000256" key="3">
    <source>
        <dbReference type="ARBA" id="ARBA00022801"/>
    </source>
</evidence>
<dbReference type="PANTHER" id="PTHR30417:SF1">
    <property type="entry name" value="N-ACETYLMURAMOYL-L-ALANINE AMIDASE AMID"/>
    <property type="match status" value="1"/>
</dbReference>
<evidence type="ECO:0000256" key="4">
    <source>
        <dbReference type="ARBA" id="ARBA00023316"/>
    </source>
</evidence>
<keyword evidence="3" id="KW-0378">Hydrolase</keyword>
<dbReference type="CDD" id="cd06583">
    <property type="entry name" value="PGRP"/>
    <property type="match status" value="1"/>
</dbReference>
<dbReference type="InterPro" id="IPR051206">
    <property type="entry name" value="NAMLAA_amidase_2"/>
</dbReference>
<evidence type="ECO:0000256" key="1">
    <source>
        <dbReference type="ARBA" id="ARBA00001561"/>
    </source>
</evidence>
<keyword evidence="4" id="KW-0961">Cell wall biogenesis/degradation</keyword>
<dbReference type="Gene3D" id="3.40.80.10">
    <property type="entry name" value="Peptidoglycan recognition protein-like"/>
    <property type="match status" value="1"/>
</dbReference>
<feature type="signal peptide" evidence="5">
    <location>
        <begin position="1"/>
        <end position="20"/>
    </location>
</feature>
<accession>A0A5K7YIV3</accession>
<dbReference type="OrthoDB" id="9794842at2"/>
<keyword evidence="8" id="KW-1185">Reference proteome</keyword>
<evidence type="ECO:0000256" key="5">
    <source>
        <dbReference type="SAM" id="SignalP"/>
    </source>
</evidence>
<evidence type="ECO:0000256" key="2">
    <source>
        <dbReference type="ARBA" id="ARBA00011901"/>
    </source>
</evidence>
<sequence length="419" mass="47369">MLAAAVCTALFFITPSLSNAFSRTERDRFQRSIVDYRPRLNPGFNKVKRKSTRYIIVHTSELGLEYTLRVVSKGKHFRNGRRTFGGHTHYVIARNGRTYRIMDKQWVADHAGRSMWNGQTDLSRMSIGIELVGYHYAPITDRQYRSVGLLIDILKGVYRLDDRAVLTHSQIAYGRPNRWHKRDHRGRKRCAKNFIRARAGLGPTWSHDPDVRAGRLMADAQLAKVFYGRRAKVGEVDEGNLISRENTAWLIAGEDFDSRSTVYRFPDGRLYSGDQITAGVGWNRIPAKTVVLLNQTASLDGLRSAGPVKTIADGNTAWSLAGRSYNHRTTIYFLPSGRIKNGSMISDWDDLPAKTRLIIGYQGPFPVRKDRSAYRIAGTGYKDRKTLYFLPPGQILSGNKIKDFSRLQAGTLVFLPAAL</sequence>
<feature type="domain" description="N-acetylmuramoyl-L-alanine amidase" evidence="6">
    <location>
        <begin position="41"/>
        <end position="184"/>
    </location>
</feature>